<feature type="region of interest" description="Disordered" evidence="6">
    <location>
        <begin position="707"/>
        <end position="728"/>
    </location>
</feature>
<evidence type="ECO:0000256" key="5">
    <source>
        <dbReference type="PROSITE-ProRule" id="PRU00473"/>
    </source>
</evidence>
<gene>
    <name evidence="8" type="ORF">F0P94_04175</name>
</gene>
<dbReference type="PROSITE" id="PS50005">
    <property type="entry name" value="TPR"/>
    <property type="match status" value="1"/>
</dbReference>
<dbReference type="InterPro" id="IPR036737">
    <property type="entry name" value="OmpA-like_sf"/>
</dbReference>
<keyword evidence="4" id="KW-0802">TPR repeat</keyword>
<dbReference type="GO" id="GO:0009279">
    <property type="term" value="C:cell outer membrane"/>
    <property type="evidence" value="ECO:0007669"/>
    <property type="project" value="UniProtKB-SubCell"/>
</dbReference>
<dbReference type="Pfam" id="PF00691">
    <property type="entry name" value="OmpA"/>
    <property type="match status" value="1"/>
</dbReference>
<evidence type="ECO:0000313" key="8">
    <source>
        <dbReference type="EMBL" id="KAA9341035.1"/>
    </source>
</evidence>
<dbReference type="PROSITE" id="PS51123">
    <property type="entry name" value="OMPA_2"/>
    <property type="match status" value="1"/>
</dbReference>
<keyword evidence="9" id="KW-1185">Reference proteome</keyword>
<feature type="domain" description="OmpA-like" evidence="7">
    <location>
        <begin position="512"/>
        <end position="628"/>
    </location>
</feature>
<evidence type="ECO:0000259" key="7">
    <source>
        <dbReference type="PROSITE" id="PS51123"/>
    </source>
</evidence>
<evidence type="ECO:0000256" key="4">
    <source>
        <dbReference type="PROSITE-ProRule" id="PRU00339"/>
    </source>
</evidence>
<dbReference type="Gene3D" id="1.25.40.10">
    <property type="entry name" value="Tetratricopeptide repeat domain"/>
    <property type="match status" value="1"/>
</dbReference>
<dbReference type="Gene3D" id="3.30.1330.60">
    <property type="entry name" value="OmpA-like domain"/>
    <property type="match status" value="1"/>
</dbReference>
<feature type="compositionally biased region" description="Gly residues" evidence="6">
    <location>
        <begin position="631"/>
        <end position="648"/>
    </location>
</feature>
<feature type="region of interest" description="Disordered" evidence="6">
    <location>
        <begin position="628"/>
        <end position="666"/>
    </location>
</feature>
<dbReference type="InterPro" id="IPR050330">
    <property type="entry name" value="Bact_OuterMem_StrucFunc"/>
</dbReference>
<proteinExistence type="predicted"/>
<dbReference type="SUPFAM" id="SSF48452">
    <property type="entry name" value="TPR-like"/>
    <property type="match status" value="1"/>
</dbReference>
<dbReference type="Pfam" id="PF07676">
    <property type="entry name" value="PD40"/>
    <property type="match status" value="4"/>
</dbReference>
<dbReference type="Gene3D" id="2.120.10.30">
    <property type="entry name" value="TolB, C-terminal domain"/>
    <property type="match status" value="1"/>
</dbReference>
<comment type="subcellular location">
    <subcellularLocation>
        <location evidence="1">Cell outer membrane</location>
    </subcellularLocation>
</comment>
<evidence type="ECO:0000256" key="2">
    <source>
        <dbReference type="ARBA" id="ARBA00023136"/>
    </source>
</evidence>
<evidence type="ECO:0000313" key="9">
    <source>
        <dbReference type="Proteomes" id="UP000326570"/>
    </source>
</evidence>
<accession>A0A5N1J4N9</accession>
<organism evidence="8 9">
    <name type="scientific">Adhaeribacter soli</name>
    <dbReference type="NCBI Taxonomy" id="2607655"/>
    <lineage>
        <taxon>Bacteria</taxon>
        <taxon>Pseudomonadati</taxon>
        <taxon>Bacteroidota</taxon>
        <taxon>Cytophagia</taxon>
        <taxon>Cytophagales</taxon>
        <taxon>Hymenobacteraceae</taxon>
        <taxon>Adhaeribacter</taxon>
    </lineage>
</organism>
<dbReference type="InterPro" id="IPR019734">
    <property type="entry name" value="TPR_rpt"/>
</dbReference>
<reference evidence="8 9" key="1">
    <citation type="submission" date="2019-09" db="EMBL/GenBank/DDBJ databases">
        <title>Genome sequence of Adhaeribacter sp. M2.</title>
        <authorList>
            <person name="Srinivasan S."/>
        </authorList>
    </citation>
    <scope>NUCLEOTIDE SEQUENCE [LARGE SCALE GENOMIC DNA]</scope>
    <source>
        <strain evidence="8 9">M2</strain>
    </source>
</reference>
<dbReference type="CDD" id="cd07185">
    <property type="entry name" value="OmpA_C-like"/>
    <property type="match status" value="1"/>
</dbReference>
<dbReference type="SUPFAM" id="SSF82171">
    <property type="entry name" value="DPP6 N-terminal domain-like"/>
    <property type="match status" value="1"/>
</dbReference>
<dbReference type="PANTHER" id="PTHR30329:SF21">
    <property type="entry name" value="LIPOPROTEIN YIAD-RELATED"/>
    <property type="match status" value="1"/>
</dbReference>
<keyword evidence="3" id="KW-0998">Cell outer membrane</keyword>
<dbReference type="EMBL" id="VTWT01000002">
    <property type="protein sequence ID" value="KAA9341035.1"/>
    <property type="molecule type" value="Genomic_DNA"/>
</dbReference>
<keyword evidence="2 5" id="KW-0472">Membrane</keyword>
<evidence type="ECO:0000256" key="6">
    <source>
        <dbReference type="SAM" id="MobiDB-lite"/>
    </source>
</evidence>
<dbReference type="InterPro" id="IPR006664">
    <property type="entry name" value="OMP_bac"/>
</dbReference>
<evidence type="ECO:0000256" key="1">
    <source>
        <dbReference type="ARBA" id="ARBA00004442"/>
    </source>
</evidence>
<evidence type="ECO:0000256" key="3">
    <source>
        <dbReference type="ARBA" id="ARBA00023237"/>
    </source>
</evidence>
<comment type="caution">
    <text evidence="8">The sequence shown here is derived from an EMBL/GenBank/DDBJ whole genome shotgun (WGS) entry which is preliminary data.</text>
</comment>
<dbReference type="AlphaFoldDB" id="A0A5N1J4N9"/>
<dbReference type="PRINTS" id="PR01021">
    <property type="entry name" value="OMPADOMAIN"/>
</dbReference>
<dbReference type="InterPro" id="IPR011659">
    <property type="entry name" value="WD40"/>
</dbReference>
<dbReference type="SUPFAM" id="SSF103088">
    <property type="entry name" value="OmpA-like"/>
    <property type="match status" value="1"/>
</dbReference>
<feature type="repeat" description="TPR" evidence="4">
    <location>
        <begin position="15"/>
        <end position="48"/>
    </location>
</feature>
<dbReference type="PANTHER" id="PTHR30329">
    <property type="entry name" value="STATOR ELEMENT OF FLAGELLAR MOTOR COMPLEX"/>
    <property type="match status" value="1"/>
</dbReference>
<dbReference type="Proteomes" id="UP000326570">
    <property type="component" value="Unassembled WGS sequence"/>
</dbReference>
<protein>
    <submittedName>
        <fullName evidence="8">OmpA family protein</fullName>
    </submittedName>
</protein>
<dbReference type="InterPro" id="IPR006665">
    <property type="entry name" value="OmpA-like"/>
</dbReference>
<dbReference type="InterPro" id="IPR011990">
    <property type="entry name" value="TPR-like_helical_dom_sf"/>
</dbReference>
<sequence length="728" mass="81951">MLAFFAASATMAQSVRKLMKEGNKFFENENYRAAIPFYEKVLAKEPDNETALFRAGVSYLAFDKEKASDYIYRAQKLKPKVSKDVEYWLGRVDHINYRFDDAINHYKAYDATLKKKSDSRKAEVAMLIQQSRNAKELFNKQKDVYVKNLGPTINTQYSEHSPVISSDDNYLLFTSRGENVTGGKAAADGEYFEDIFETRRIGPDEWEQPHSLSSALNGKGHDASIQLFDNDTKLLMYRQDENGDIFFSEKVEGNWTQPKKLNSNINTKAFESDAYITPDGKTLFFSTSHYSENGDLDIYYSTREAGGDWGKPKSMGAPINTKYDDDSPYLSKDGKTMYFSSRGHNTMGGYDIFMTKYDSVARKWSKPENMGYPINTPDDDTYYRLSPDGSYAYLSSYRIGGYGEKDIWTINYIRNVTIKGHVYSMRDSSVIPGVELVFNSTSADKKAISYRDITKPDSGNYSVNVLSGRKYSVVVSKDGKNITTEEFDVPVVTNDTTTIVKDFYVPYEDSSMIARAIKFKNIYYDTDKYNLRPESVRELDNIASIMKANPQMTISIEGHCDSRATDEYNMVLGENRAKSAYNYLRKKGIAAGRMVTVSYGERRPVAPNDSPENMQLNRRDEFRVINQPSAMGGGARNRTGGTTGGTGTGTKTTGTGTQQNIRPASGTMENGEMKVKTSKKGETKIKIENGKNETKIEIEPDGEIKTKGKVKAGEDSKVKTKTEVEPKK</sequence>
<dbReference type="InterPro" id="IPR011042">
    <property type="entry name" value="6-blade_b-propeller_TolB-like"/>
</dbReference>
<name>A0A5N1J4N9_9BACT</name>